<dbReference type="OrthoDB" id="9800780at2"/>
<proteinExistence type="predicted"/>
<protein>
    <submittedName>
        <fullName evidence="3">LysM domain-containing protein</fullName>
    </submittedName>
</protein>
<reference evidence="3 4" key="1">
    <citation type="submission" date="2018-10" db="EMBL/GenBank/DDBJ databases">
        <title>Phylogenomics of Brevibacillus.</title>
        <authorList>
            <person name="Dunlap C."/>
        </authorList>
    </citation>
    <scope>NUCLEOTIDE SEQUENCE [LARGE SCALE GENOMIC DNA]</scope>
    <source>
        <strain evidence="3 4">JCM 15716</strain>
    </source>
</reference>
<dbReference type="SMART" id="SM00257">
    <property type="entry name" value="LysM"/>
    <property type="match status" value="1"/>
</dbReference>
<dbReference type="PROSITE" id="PS51782">
    <property type="entry name" value="LYSM"/>
    <property type="match status" value="1"/>
</dbReference>
<dbReference type="Pfam" id="PF01476">
    <property type="entry name" value="LysM"/>
    <property type="match status" value="1"/>
</dbReference>
<evidence type="ECO:0000313" key="3">
    <source>
        <dbReference type="EMBL" id="RNB89873.1"/>
    </source>
</evidence>
<dbReference type="SUPFAM" id="SSF54106">
    <property type="entry name" value="LysM domain"/>
    <property type="match status" value="1"/>
</dbReference>
<evidence type="ECO:0000259" key="2">
    <source>
        <dbReference type="PROSITE" id="PS51782"/>
    </source>
</evidence>
<evidence type="ECO:0000256" key="1">
    <source>
        <dbReference type="SAM" id="MobiDB-lite"/>
    </source>
</evidence>
<dbReference type="CDD" id="cd00118">
    <property type="entry name" value="LysM"/>
    <property type="match status" value="1"/>
</dbReference>
<accession>A0A3M8DP29</accession>
<dbReference type="InterPro" id="IPR036779">
    <property type="entry name" value="LysM_dom_sf"/>
</dbReference>
<dbReference type="RefSeq" id="WP_122918294.1">
    <property type="nucleotide sequence ID" value="NZ_RHHQ01000008.1"/>
</dbReference>
<dbReference type="EMBL" id="RHHQ01000008">
    <property type="protein sequence ID" value="RNB89873.1"/>
    <property type="molecule type" value="Genomic_DNA"/>
</dbReference>
<dbReference type="InterPro" id="IPR018392">
    <property type="entry name" value="LysM"/>
</dbReference>
<keyword evidence="4" id="KW-1185">Reference proteome</keyword>
<feature type="compositionally biased region" description="Basic and acidic residues" evidence="1">
    <location>
        <begin position="160"/>
        <end position="169"/>
    </location>
</feature>
<feature type="region of interest" description="Disordered" evidence="1">
    <location>
        <begin position="150"/>
        <end position="170"/>
    </location>
</feature>
<sequence length="216" mass="24523">MSVKMWLTYNNNDEWIQFPVNPAELSIKTGSANETVSVQKLGEVSIIQDPVLTTFDFSSHFPRHYAPFCEYIEIPDPEAAVRTIMKWKNSLFPARFIVSNNDGMDLNFSVTIEAFDIREVAGDVGSLYYDISLRQYRQMKVRKVETKTEDGETTAVLSDKGIRPDEKPKPGSYTVKKGDNLWVIGRKLGVDHMKIAKANQIKSPYALYPNQVLVIP</sequence>
<dbReference type="Proteomes" id="UP000271031">
    <property type="component" value="Unassembled WGS sequence"/>
</dbReference>
<dbReference type="Gene3D" id="3.10.350.10">
    <property type="entry name" value="LysM domain"/>
    <property type="match status" value="1"/>
</dbReference>
<feature type="domain" description="LysM" evidence="2">
    <location>
        <begin position="171"/>
        <end position="215"/>
    </location>
</feature>
<organism evidence="3 4">
    <name type="scientific">Brevibacillus fluminis</name>
    <dbReference type="NCBI Taxonomy" id="511487"/>
    <lineage>
        <taxon>Bacteria</taxon>
        <taxon>Bacillati</taxon>
        <taxon>Bacillota</taxon>
        <taxon>Bacilli</taxon>
        <taxon>Bacillales</taxon>
        <taxon>Paenibacillaceae</taxon>
        <taxon>Brevibacillus</taxon>
    </lineage>
</organism>
<evidence type="ECO:0000313" key="4">
    <source>
        <dbReference type="Proteomes" id="UP000271031"/>
    </source>
</evidence>
<dbReference type="AlphaFoldDB" id="A0A3M8DP29"/>
<gene>
    <name evidence="3" type="ORF">EDM56_11995</name>
</gene>
<name>A0A3M8DP29_9BACL</name>
<comment type="caution">
    <text evidence="3">The sequence shown here is derived from an EMBL/GenBank/DDBJ whole genome shotgun (WGS) entry which is preliminary data.</text>
</comment>